<accession>D8LJI8</accession>
<evidence type="ECO:0000256" key="3">
    <source>
        <dbReference type="ARBA" id="ARBA00022737"/>
    </source>
</evidence>
<dbReference type="GO" id="GO:0016020">
    <property type="term" value="C:membrane"/>
    <property type="evidence" value="ECO:0007669"/>
    <property type="project" value="UniProtKB-SubCell"/>
</dbReference>
<keyword evidence="3" id="KW-0677">Repeat</keyword>
<feature type="transmembrane region" description="Helical" evidence="6">
    <location>
        <begin position="153"/>
        <end position="171"/>
    </location>
</feature>
<evidence type="ECO:0000256" key="1">
    <source>
        <dbReference type="ARBA" id="ARBA00004141"/>
    </source>
</evidence>
<dbReference type="eggNOG" id="KOG0474">
    <property type="taxonomic scope" value="Eukaryota"/>
</dbReference>
<dbReference type="PANTHER" id="PTHR45720:SF10">
    <property type="entry name" value="CHLORIDE CHANNEL PROTEIN 2"/>
    <property type="match status" value="1"/>
</dbReference>
<feature type="transmembrane region" description="Helical" evidence="6">
    <location>
        <begin position="122"/>
        <end position="141"/>
    </location>
</feature>
<evidence type="ECO:0000313" key="8">
    <source>
        <dbReference type="Proteomes" id="UP000002630"/>
    </source>
</evidence>
<dbReference type="InParanoid" id="D8LJI8"/>
<name>D8LJI8_ECTSI</name>
<sequence length="190" mass="19745">MSLSLTLGMCAITHFVCPCASGGGVPEMKAVLSGSSRPGLLSAQLVLVKMAGVITANAAGLSVGKEGPLIHITCAMADILMSTPWFKKVRLNNKQRLGILACACAAGYVSWLISFTVPSFRVSLLVAATFGSVFGGTLFSVEVTATAYMVDTLPATFLCAVVVAVVFWVSGQGELFALISDNTAQAHLVR</sequence>
<dbReference type="OrthoDB" id="4564at2759"/>
<keyword evidence="4 6" id="KW-1133">Transmembrane helix</keyword>
<proteinExistence type="predicted"/>
<dbReference type="InterPro" id="IPR014743">
    <property type="entry name" value="Cl-channel_core"/>
</dbReference>
<dbReference type="AlphaFoldDB" id="D8LJI8"/>
<feature type="transmembrane region" description="Helical" evidence="6">
    <location>
        <begin position="97"/>
        <end position="116"/>
    </location>
</feature>
<dbReference type="Pfam" id="PF00654">
    <property type="entry name" value="Voltage_CLC"/>
    <property type="match status" value="1"/>
</dbReference>
<keyword evidence="2 6" id="KW-0812">Transmembrane</keyword>
<dbReference type="SUPFAM" id="SSF81340">
    <property type="entry name" value="Clc chloride channel"/>
    <property type="match status" value="1"/>
</dbReference>
<dbReference type="Gene3D" id="1.10.3080.10">
    <property type="entry name" value="Clc chloride channel"/>
    <property type="match status" value="2"/>
</dbReference>
<evidence type="ECO:0000256" key="5">
    <source>
        <dbReference type="ARBA" id="ARBA00023136"/>
    </source>
</evidence>
<comment type="subcellular location">
    <subcellularLocation>
        <location evidence="1">Membrane</location>
        <topology evidence="1">Multi-pass membrane protein</topology>
    </subcellularLocation>
</comment>
<evidence type="ECO:0000313" key="7">
    <source>
        <dbReference type="EMBL" id="CBN77015.1"/>
    </source>
</evidence>
<dbReference type="OMA" id="TCAMADI"/>
<gene>
    <name evidence="7" type="ORF">Esi_0026_0037</name>
</gene>
<keyword evidence="8" id="KW-1185">Reference proteome</keyword>
<keyword evidence="5 6" id="KW-0472">Membrane</keyword>
<dbReference type="Proteomes" id="UP000002630">
    <property type="component" value="Linkage Group LG12"/>
</dbReference>
<dbReference type="EMBL" id="FN649737">
    <property type="protein sequence ID" value="CBN77015.1"/>
    <property type="molecule type" value="Genomic_DNA"/>
</dbReference>
<dbReference type="EMBL" id="FN648442">
    <property type="protein sequence ID" value="CBN77015.1"/>
    <property type="molecule type" value="Genomic_DNA"/>
</dbReference>
<dbReference type="PRINTS" id="PR00762">
    <property type="entry name" value="CLCHANNEL"/>
</dbReference>
<dbReference type="InterPro" id="IPR001807">
    <property type="entry name" value="ClC"/>
</dbReference>
<dbReference type="PANTHER" id="PTHR45720">
    <property type="entry name" value="CHLORIDE CHANNEL PROTEIN 2"/>
    <property type="match status" value="1"/>
</dbReference>
<evidence type="ECO:0000256" key="2">
    <source>
        <dbReference type="ARBA" id="ARBA00022692"/>
    </source>
</evidence>
<evidence type="ECO:0000256" key="4">
    <source>
        <dbReference type="ARBA" id="ARBA00022989"/>
    </source>
</evidence>
<dbReference type="InterPro" id="IPR050970">
    <property type="entry name" value="Cl_channel_volt-gated"/>
</dbReference>
<protein>
    <submittedName>
        <fullName evidence="7">Chloride channel protein</fullName>
    </submittedName>
</protein>
<reference evidence="7 8" key="1">
    <citation type="journal article" date="2010" name="Nature">
        <title>The Ectocarpus genome and the independent evolution of multicellularity in brown algae.</title>
        <authorList>
            <person name="Cock J.M."/>
            <person name="Sterck L."/>
            <person name="Rouze P."/>
            <person name="Scornet D."/>
            <person name="Allen A.E."/>
            <person name="Amoutzias G."/>
            <person name="Anthouard V."/>
            <person name="Artiguenave F."/>
            <person name="Aury J.M."/>
            <person name="Badger J.H."/>
            <person name="Beszteri B."/>
            <person name="Billiau K."/>
            <person name="Bonnet E."/>
            <person name="Bothwell J.H."/>
            <person name="Bowler C."/>
            <person name="Boyen C."/>
            <person name="Brownlee C."/>
            <person name="Carrano C.J."/>
            <person name="Charrier B."/>
            <person name="Cho G.Y."/>
            <person name="Coelho S.M."/>
            <person name="Collen J."/>
            <person name="Corre E."/>
            <person name="Da Silva C."/>
            <person name="Delage L."/>
            <person name="Delaroque N."/>
            <person name="Dittami S.M."/>
            <person name="Doulbeau S."/>
            <person name="Elias M."/>
            <person name="Farnham G."/>
            <person name="Gachon C.M."/>
            <person name="Gschloessl B."/>
            <person name="Heesch S."/>
            <person name="Jabbari K."/>
            <person name="Jubin C."/>
            <person name="Kawai H."/>
            <person name="Kimura K."/>
            <person name="Kloareg B."/>
            <person name="Kupper F.C."/>
            <person name="Lang D."/>
            <person name="Le Bail A."/>
            <person name="Leblanc C."/>
            <person name="Lerouge P."/>
            <person name="Lohr M."/>
            <person name="Lopez P.J."/>
            <person name="Martens C."/>
            <person name="Maumus F."/>
            <person name="Michel G."/>
            <person name="Miranda-Saavedra D."/>
            <person name="Morales J."/>
            <person name="Moreau H."/>
            <person name="Motomura T."/>
            <person name="Nagasato C."/>
            <person name="Napoli C.A."/>
            <person name="Nelson D.R."/>
            <person name="Nyvall-Collen P."/>
            <person name="Peters A.F."/>
            <person name="Pommier C."/>
            <person name="Potin P."/>
            <person name="Poulain J."/>
            <person name="Quesneville H."/>
            <person name="Read B."/>
            <person name="Rensing S.A."/>
            <person name="Ritter A."/>
            <person name="Rousvoal S."/>
            <person name="Samanta M."/>
            <person name="Samson G."/>
            <person name="Schroeder D.C."/>
            <person name="Segurens B."/>
            <person name="Strittmatter M."/>
            <person name="Tonon T."/>
            <person name="Tregear J.W."/>
            <person name="Valentin K."/>
            <person name="von Dassow P."/>
            <person name="Yamagishi T."/>
            <person name="Van de Peer Y."/>
            <person name="Wincker P."/>
        </authorList>
    </citation>
    <scope>NUCLEOTIDE SEQUENCE [LARGE SCALE GENOMIC DNA]</scope>
    <source>
        <strain evidence="8">Ec32 / CCAP1310/4</strain>
    </source>
</reference>
<evidence type="ECO:0000256" key="6">
    <source>
        <dbReference type="SAM" id="Phobius"/>
    </source>
</evidence>
<dbReference type="GO" id="GO:0005247">
    <property type="term" value="F:voltage-gated chloride channel activity"/>
    <property type="evidence" value="ECO:0007669"/>
    <property type="project" value="TreeGrafter"/>
</dbReference>
<organism evidence="7 8">
    <name type="scientific">Ectocarpus siliculosus</name>
    <name type="common">Brown alga</name>
    <name type="synonym">Conferva siliculosa</name>
    <dbReference type="NCBI Taxonomy" id="2880"/>
    <lineage>
        <taxon>Eukaryota</taxon>
        <taxon>Sar</taxon>
        <taxon>Stramenopiles</taxon>
        <taxon>Ochrophyta</taxon>
        <taxon>PX clade</taxon>
        <taxon>Phaeophyceae</taxon>
        <taxon>Ectocarpales</taxon>
        <taxon>Ectocarpaceae</taxon>
        <taxon>Ectocarpus</taxon>
    </lineage>
</organism>